<dbReference type="GO" id="GO:0004673">
    <property type="term" value="F:protein histidine kinase activity"/>
    <property type="evidence" value="ECO:0007669"/>
    <property type="project" value="UniProtKB-EC"/>
</dbReference>
<dbReference type="EC" id="2.7.13.3" evidence="2"/>
<dbReference type="SUPFAM" id="SSF47384">
    <property type="entry name" value="Homodimeric domain of signal transducing histidine kinase"/>
    <property type="match status" value="1"/>
</dbReference>
<comment type="caution">
    <text evidence="9">The sequence shown here is derived from an EMBL/GenBank/DDBJ whole genome shotgun (WGS) entry which is preliminary data.</text>
</comment>
<dbReference type="RefSeq" id="WP_379781846.1">
    <property type="nucleotide sequence ID" value="NZ_JBHSWW010000154.1"/>
</dbReference>
<keyword evidence="10" id="KW-1185">Reference proteome</keyword>
<dbReference type="AlphaFoldDB" id="A0ABD5SCC7"/>
<evidence type="ECO:0000256" key="4">
    <source>
        <dbReference type="ARBA" id="ARBA00022679"/>
    </source>
</evidence>
<keyword evidence="4 9" id="KW-0808">Transferase</keyword>
<name>A0ABD5SCC7_9EURY</name>
<dbReference type="PANTHER" id="PTHR43711:SF1">
    <property type="entry name" value="HISTIDINE KINASE 1"/>
    <property type="match status" value="1"/>
</dbReference>
<proteinExistence type="predicted"/>
<dbReference type="InterPro" id="IPR004358">
    <property type="entry name" value="Sig_transdc_His_kin-like_C"/>
</dbReference>
<feature type="domain" description="Histidine kinase" evidence="8">
    <location>
        <begin position="120"/>
        <end position="396"/>
    </location>
</feature>
<evidence type="ECO:0000256" key="2">
    <source>
        <dbReference type="ARBA" id="ARBA00012438"/>
    </source>
</evidence>
<dbReference type="Proteomes" id="UP001596442">
    <property type="component" value="Unassembled WGS sequence"/>
</dbReference>
<evidence type="ECO:0000256" key="5">
    <source>
        <dbReference type="ARBA" id="ARBA00022777"/>
    </source>
</evidence>
<dbReference type="SMART" id="SM00387">
    <property type="entry name" value="HATPase_c"/>
    <property type="match status" value="1"/>
</dbReference>
<feature type="compositionally biased region" description="Basic and acidic residues" evidence="7">
    <location>
        <begin position="286"/>
        <end position="303"/>
    </location>
</feature>
<feature type="region of interest" description="Disordered" evidence="7">
    <location>
        <begin position="397"/>
        <end position="423"/>
    </location>
</feature>
<dbReference type="Pfam" id="PF00512">
    <property type="entry name" value="HisKA"/>
    <property type="match status" value="1"/>
</dbReference>
<dbReference type="InterPro" id="IPR005467">
    <property type="entry name" value="His_kinase_dom"/>
</dbReference>
<dbReference type="PROSITE" id="PS50109">
    <property type="entry name" value="HIS_KIN"/>
    <property type="match status" value="1"/>
</dbReference>
<keyword evidence="6" id="KW-0902">Two-component regulatory system</keyword>
<keyword evidence="3" id="KW-0597">Phosphoprotein</keyword>
<feature type="compositionally biased region" description="Polar residues" evidence="7">
    <location>
        <begin position="233"/>
        <end position="255"/>
    </location>
</feature>
<dbReference type="Gene3D" id="3.30.565.10">
    <property type="entry name" value="Histidine kinase-like ATPase, C-terminal domain"/>
    <property type="match status" value="1"/>
</dbReference>
<dbReference type="Pfam" id="PF02518">
    <property type="entry name" value="HATPase_c"/>
    <property type="match status" value="1"/>
</dbReference>
<dbReference type="CDD" id="cd00082">
    <property type="entry name" value="HisKA"/>
    <property type="match status" value="1"/>
</dbReference>
<feature type="region of interest" description="Disordered" evidence="7">
    <location>
        <begin position="1"/>
        <end position="31"/>
    </location>
</feature>
<reference evidence="9 10" key="1">
    <citation type="journal article" date="2019" name="Int. J. Syst. Evol. Microbiol.">
        <title>The Global Catalogue of Microorganisms (GCM) 10K type strain sequencing project: providing services to taxonomists for standard genome sequencing and annotation.</title>
        <authorList>
            <consortium name="The Broad Institute Genomics Platform"/>
            <consortium name="The Broad Institute Genome Sequencing Center for Infectious Disease"/>
            <person name="Wu L."/>
            <person name="Ma J."/>
        </authorList>
    </citation>
    <scope>NUCLEOTIDE SEQUENCE [LARGE SCALE GENOMIC DNA]</scope>
    <source>
        <strain evidence="9 10">CGMCC 1.3239</strain>
    </source>
</reference>
<dbReference type="EMBL" id="JBHSWW010000154">
    <property type="protein sequence ID" value="MFC6753861.1"/>
    <property type="molecule type" value="Genomic_DNA"/>
</dbReference>
<dbReference type="GO" id="GO:0000160">
    <property type="term" value="P:phosphorelay signal transduction system"/>
    <property type="evidence" value="ECO:0007669"/>
    <property type="project" value="UniProtKB-KW"/>
</dbReference>
<dbReference type="Gene3D" id="1.10.287.130">
    <property type="match status" value="1"/>
</dbReference>
<dbReference type="PANTHER" id="PTHR43711">
    <property type="entry name" value="TWO-COMPONENT HISTIDINE KINASE"/>
    <property type="match status" value="1"/>
</dbReference>
<accession>A0ABD5SCC7</accession>
<comment type="catalytic activity">
    <reaction evidence="1">
        <text>ATP + protein L-histidine = ADP + protein N-phospho-L-histidine.</text>
        <dbReference type="EC" id="2.7.13.3"/>
    </reaction>
</comment>
<protein>
    <recommendedName>
        <fullName evidence="2">histidine kinase</fullName>
        <ecNumber evidence="2">2.7.13.3</ecNumber>
    </recommendedName>
</protein>
<dbReference type="InterPro" id="IPR050736">
    <property type="entry name" value="Sensor_HK_Regulatory"/>
</dbReference>
<feature type="compositionally biased region" description="Polar residues" evidence="7">
    <location>
        <begin position="264"/>
        <end position="285"/>
    </location>
</feature>
<evidence type="ECO:0000259" key="8">
    <source>
        <dbReference type="PROSITE" id="PS50109"/>
    </source>
</evidence>
<dbReference type="InterPro" id="IPR036097">
    <property type="entry name" value="HisK_dim/P_sf"/>
</dbReference>
<feature type="compositionally biased region" description="Basic and acidic residues" evidence="7">
    <location>
        <begin position="14"/>
        <end position="27"/>
    </location>
</feature>
<organism evidence="9 10">
    <name type="scientific">Halorubrum tibetense</name>
    <dbReference type="NCBI Taxonomy" id="175631"/>
    <lineage>
        <taxon>Archaea</taxon>
        <taxon>Methanobacteriati</taxon>
        <taxon>Methanobacteriota</taxon>
        <taxon>Stenosarchaea group</taxon>
        <taxon>Halobacteria</taxon>
        <taxon>Halobacteriales</taxon>
        <taxon>Haloferacaceae</taxon>
        <taxon>Halorubrum</taxon>
    </lineage>
</organism>
<evidence type="ECO:0000313" key="10">
    <source>
        <dbReference type="Proteomes" id="UP001596442"/>
    </source>
</evidence>
<dbReference type="InterPro" id="IPR036890">
    <property type="entry name" value="HATPase_C_sf"/>
</dbReference>
<dbReference type="SUPFAM" id="SSF55874">
    <property type="entry name" value="ATPase domain of HSP90 chaperone/DNA topoisomerase II/histidine kinase"/>
    <property type="match status" value="2"/>
</dbReference>
<evidence type="ECO:0000256" key="7">
    <source>
        <dbReference type="SAM" id="MobiDB-lite"/>
    </source>
</evidence>
<dbReference type="SMART" id="SM00388">
    <property type="entry name" value="HisKA"/>
    <property type="match status" value="1"/>
</dbReference>
<keyword evidence="5 9" id="KW-0418">Kinase</keyword>
<evidence type="ECO:0000256" key="1">
    <source>
        <dbReference type="ARBA" id="ARBA00000085"/>
    </source>
</evidence>
<dbReference type="InterPro" id="IPR003594">
    <property type="entry name" value="HATPase_dom"/>
</dbReference>
<dbReference type="InterPro" id="IPR003661">
    <property type="entry name" value="HisK_dim/P_dom"/>
</dbReference>
<evidence type="ECO:0000256" key="3">
    <source>
        <dbReference type="ARBA" id="ARBA00022553"/>
    </source>
</evidence>
<dbReference type="PRINTS" id="PR00344">
    <property type="entry name" value="BCTRLSENSOR"/>
</dbReference>
<feature type="region of interest" description="Disordered" evidence="7">
    <location>
        <begin position="232"/>
        <end position="321"/>
    </location>
</feature>
<gene>
    <name evidence="9" type="ORF">ACFQEU_10355</name>
</gene>
<evidence type="ECO:0000313" key="9">
    <source>
        <dbReference type="EMBL" id="MFC6753861.1"/>
    </source>
</evidence>
<dbReference type="CDD" id="cd00075">
    <property type="entry name" value="HATPase"/>
    <property type="match status" value="1"/>
</dbReference>
<evidence type="ECO:0000256" key="6">
    <source>
        <dbReference type="ARBA" id="ARBA00023012"/>
    </source>
</evidence>
<sequence>MPPQTDPRPGVAYRRPDGDPTRLRIESAGDSELPVSELPRTDWLDAVHPDDRGRLREGLGSETVDVAYRVDADDDFAWIQERGRTVDGDLVGYLFPACDRVRRQRQLEQQRERLDEFASVVSHDLRNPLSVAVGNLELAREFDGQAAETRLDRVNDALDRMDALISDLLSLAREGRSVEATAETDLRPVVRRAWKTVGVPDAELAVSEPLPRIECDRDRLRQALENLLLNSVEHGSTSNRTQSGDSVEHGSTSSRAEPDDSVEHGSTSNRTQSGDSVEHGSTSNRSRTDAHEAVEDDLVRTVETDPFGGSDPATDEEGGDHGVRVVIGATDEGFYVADDGPGIPPEERETVFEPGHTTDEDGTGFGLAIVERIVEAHGWSISIAESRAGGARFEITDVDTVDTSGPPTGGDAATARSERSSAE</sequence>